<keyword evidence="4" id="KW-1185">Reference proteome</keyword>
<dbReference type="EMBL" id="AASE01000012">
    <property type="protein sequence ID" value="EAT58821.1"/>
    <property type="molecule type" value="Genomic_DNA"/>
</dbReference>
<name>Q0YR88_9CHLB</name>
<reference evidence="3 4" key="1">
    <citation type="submission" date="2006-07" db="EMBL/GenBank/DDBJ databases">
        <title>Annotation of the draft genome assembly of Chlorobium ferroxidans DSM 13031.</title>
        <authorList>
            <consortium name="US DOE Joint Genome Institute (JGI-ORNL)"/>
            <person name="Larimer F."/>
            <person name="Land M."/>
            <person name="Hauser L."/>
        </authorList>
    </citation>
    <scope>NUCLEOTIDE SEQUENCE [LARGE SCALE GENOMIC DNA]</scope>
    <source>
        <strain evidence="3 4">DSM 13031</strain>
    </source>
</reference>
<gene>
    <name evidence="3" type="ORF">CferDRAFT_0795</name>
</gene>
<keyword evidence="2" id="KW-0732">Signal</keyword>
<sequence>MKSNPLIAIVILALQLVFSTEPAAAPSGSNAGEIVAFVRKGNIWIARLDGSGQRQLTGSGRDTHPALSPDGKEVAFCRRTETEIYPDTGFGQLFMVETKGGTPRKVRFEGVLAAEDPAFSPDGKSLLFVGLSELRRAGKKGELQAFATMSITIGESRTGKCRPVVQRKNSMLDAGYIYSNPAFSPDGKSILWQESGSDVSGGFAIIDLNGKRLFRYPLKGSDFTPYWRPALSSDGHRILCYSPATTEAAVDTIHLINRRTQRKILVTSGTNPVFIRNGSAILFERGENRWSSNASSNLWLLALQPGAVAKQIITDASEPAAALPGNEHVNRIAE</sequence>
<reference evidence="3 4" key="2">
    <citation type="submission" date="2006-07" db="EMBL/GenBank/DDBJ databases">
        <title>Sequencing of the draft genome and assembly of Chlorobium ferroxidans DSM 13031.</title>
        <authorList>
            <consortium name="US DOE Joint Genome Institute (JGI-PGF)"/>
            <person name="Copeland A."/>
            <person name="Lucas S."/>
            <person name="Lapidus A."/>
            <person name="Barry K."/>
            <person name="Glavina del Rio T."/>
            <person name="Dalin E."/>
            <person name="Tice H."/>
            <person name="Bruce D."/>
            <person name="Pitluck S."/>
            <person name="Richardson P."/>
        </authorList>
    </citation>
    <scope>NUCLEOTIDE SEQUENCE [LARGE SCALE GENOMIC DNA]</scope>
    <source>
        <strain evidence="3 4">DSM 13031</strain>
    </source>
</reference>
<dbReference type="OrthoDB" id="9815657at2"/>
<dbReference type="PANTHER" id="PTHR36842">
    <property type="entry name" value="PROTEIN TOLB HOMOLOG"/>
    <property type="match status" value="1"/>
</dbReference>
<dbReference type="Gene3D" id="2.120.10.30">
    <property type="entry name" value="TolB, C-terminal domain"/>
    <property type="match status" value="2"/>
</dbReference>
<evidence type="ECO:0000256" key="1">
    <source>
        <dbReference type="ARBA" id="ARBA00009820"/>
    </source>
</evidence>
<accession>Q0YR88</accession>
<proteinExistence type="inferred from homology"/>
<evidence type="ECO:0000313" key="4">
    <source>
        <dbReference type="Proteomes" id="UP000004162"/>
    </source>
</evidence>
<feature type="signal peptide" evidence="2">
    <location>
        <begin position="1"/>
        <end position="23"/>
    </location>
</feature>
<dbReference type="InterPro" id="IPR011659">
    <property type="entry name" value="WD40"/>
</dbReference>
<evidence type="ECO:0000256" key="2">
    <source>
        <dbReference type="SAM" id="SignalP"/>
    </source>
</evidence>
<dbReference type="AlphaFoldDB" id="Q0YR88"/>
<dbReference type="PANTHER" id="PTHR36842:SF1">
    <property type="entry name" value="PROTEIN TOLB"/>
    <property type="match status" value="1"/>
</dbReference>
<dbReference type="Proteomes" id="UP000004162">
    <property type="component" value="Unassembled WGS sequence"/>
</dbReference>
<dbReference type="RefSeq" id="WP_006366533.1">
    <property type="nucleotide sequence ID" value="NZ_AASE01000012.1"/>
</dbReference>
<comment type="similarity">
    <text evidence="1">Belongs to the TolB family.</text>
</comment>
<comment type="caution">
    <text evidence="3">The sequence shown here is derived from an EMBL/GenBank/DDBJ whole genome shotgun (WGS) entry which is preliminary data.</text>
</comment>
<dbReference type="Pfam" id="PF07676">
    <property type="entry name" value="PD40"/>
    <property type="match status" value="3"/>
</dbReference>
<organism evidence="3 4">
    <name type="scientific">Chlorobium ferrooxidans DSM 13031</name>
    <dbReference type="NCBI Taxonomy" id="377431"/>
    <lineage>
        <taxon>Bacteria</taxon>
        <taxon>Pseudomonadati</taxon>
        <taxon>Chlorobiota</taxon>
        <taxon>Chlorobiia</taxon>
        <taxon>Chlorobiales</taxon>
        <taxon>Chlorobiaceae</taxon>
        <taxon>Chlorobium/Pelodictyon group</taxon>
        <taxon>Chlorobium</taxon>
    </lineage>
</organism>
<evidence type="ECO:0000313" key="3">
    <source>
        <dbReference type="EMBL" id="EAT58821.1"/>
    </source>
</evidence>
<feature type="chain" id="PRO_5004179259" evidence="2">
    <location>
        <begin position="24"/>
        <end position="334"/>
    </location>
</feature>
<dbReference type="SUPFAM" id="SSF69304">
    <property type="entry name" value="Tricorn protease N-terminal domain"/>
    <property type="match status" value="1"/>
</dbReference>
<protein>
    <submittedName>
        <fullName evidence="3">WD40-like Beta Propeller</fullName>
    </submittedName>
</protein>
<dbReference type="InterPro" id="IPR011042">
    <property type="entry name" value="6-blade_b-propeller_TolB-like"/>
</dbReference>